<sequence length="1168" mass="131023">MSSETAENGPNHVFDVGNTDVSQNKVAYRSASSISPRNTEGFCRATPALGVSVLLTATVLICLPVRAFAQCEPWLARLVSAQGQVELQGPRESGWRPAELNQHFCLGDKVRTLDRSRASLQLANDSYLSLDQTTTIVFSQSAEQLPSWLDLLKGVIYLRSRTPRAFGVRTPFVNAAIKGTEFAVKATDDSGSIDVYEGIVEASNRQGTLNVHSGETVAATAGKAPQPALHLRPTDAVAWALYYPPIIDYATLGRKPMHPLVRKALRAYSSGQIRASLVILDAVPEIERNPSYLHLKAGLLLTLGRSDEAEPLIATLLAAQPEDATALALHSVVVLAKNDKNTALALAERAVAAERNNPIPLIALSYAEQAEFKLERALRSVDAAVSLSPENGLAHARRAELLASLGRTSEARASAEKAARLNPGFARSYTVLGFIQLMEIDLKEAKGNFQEAIFIDSTDPLARFGLGLAKIRRGELEEGTEEIEIAASLDPTDSLTRSYLGKAYYEQKRGKLAETEYKLAKQFDPKDSTPWFYEAIKKQTENRPVEALHDMHKAIELNDNRAVYRSRQALDNDLAARSAAVGRIYQDLNFQQRGLLEGWRSVIQAPTDYSGHRMLADTYAKLPGQQIARVSELLQSQLLQPLNVTPVQPSLGTRNLLILDQSGPSLPSFREFNPAFQRNRFSLQAYGLVGSLDSYGDEVIHSGVYDRLSYSLGQYHFQSRGYRPNNDLQQNIYNAFIQAQVTPELGIQTEFRYTESDFGDLSQRFDLGAFDRNARNANRLSTARLGGTFNFTANQTLLANFIYGKSNNERHRRNELPFSRLDVSAESDQDALSAELEYLGRWEHLDSIIGVGYYTEERKDRIQTTTTIDFPPVPIVDKQIESVQHQIQHANAYIYNHIRLPYSITGIIGLSADSFNQQTYDRQQINPKFGIVWNLTRDTTLRAAWFSVLKRPFVLDQTVEPTQVAGFNQFFDDINGSKSTRYGFGLDHKFSRTIYSGLEFSWRHISTPYFEEDKPVISKSSEQLHRAYLYWTPISNISLSAEYFLQRWNQTNDNTIVDFDNLTTHTVPASINFFFNNGLFAHTTASFVRQIMQESAEDKDRISDSFVLLDLTMGYRLPKRLGIFSFSVKNVLDERFNYFDVYSTRQDFPSASPLIPERTFWAQLLINF</sequence>
<dbReference type="Pfam" id="PF04773">
    <property type="entry name" value="FecR"/>
    <property type="match status" value="1"/>
</dbReference>
<dbReference type="InterPro" id="IPR006860">
    <property type="entry name" value="FecR"/>
</dbReference>
<keyword evidence="2" id="KW-0472">Membrane</keyword>
<keyword evidence="6" id="KW-1185">Reference proteome</keyword>
<dbReference type="SMART" id="SM00028">
    <property type="entry name" value="TPR"/>
    <property type="match status" value="6"/>
</dbReference>
<proteinExistence type="predicted"/>
<dbReference type="Pfam" id="PF13432">
    <property type="entry name" value="TPR_16"/>
    <property type="match status" value="2"/>
</dbReference>
<evidence type="ECO:0000313" key="6">
    <source>
        <dbReference type="Proteomes" id="UP000266313"/>
    </source>
</evidence>
<evidence type="ECO:0000256" key="3">
    <source>
        <dbReference type="ARBA" id="ARBA00023237"/>
    </source>
</evidence>
<dbReference type="EMBL" id="AP017928">
    <property type="protein sequence ID" value="BBA33080.1"/>
    <property type="molecule type" value="Genomic_DNA"/>
</dbReference>
<dbReference type="KEGG" id="mmai:sS8_1118"/>
<protein>
    <submittedName>
        <fullName evidence="5">TonB-dependent receptor</fullName>
    </submittedName>
</protein>
<dbReference type="OrthoDB" id="8552139at2"/>
<keyword evidence="3" id="KW-0998">Cell outer membrane</keyword>
<dbReference type="InterPro" id="IPR036942">
    <property type="entry name" value="Beta-barrel_TonB_sf"/>
</dbReference>
<dbReference type="SUPFAM" id="SSF56935">
    <property type="entry name" value="Porins"/>
    <property type="match status" value="1"/>
</dbReference>
<dbReference type="InterPro" id="IPR019734">
    <property type="entry name" value="TPR_rpt"/>
</dbReference>
<dbReference type="Gene3D" id="1.25.40.10">
    <property type="entry name" value="Tetratricopeptide repeat domain"/>
    <property type="match status" value="1"/>
</dbReference>
<evidence type="ECO:0000313" key="5">
    <source>
        <dbReference type="EMBL" id="BBA33080.1"/>
    </source>
</evidence>
<evidence type="ECO:0000256" key="1">
    <source>
        <dbReference type="ARBA" id="ARBA00004442"/>
    </source>
</evidence>
<dbReference type="SUPFAM" id="SSF48452">
    <property type="entry name" value="TPR-like"/>
    <property type="match status" value="2"/>
</dbReference>
<dbReference type="GO" id="GO:0009279">
    <property type="term" value="C:cell outer membrane"/>
    <property type="evidence" value="ECO:0007669"/>
    <property type="project" value="UniProtKB-SubCell"/>
</dbReference>
<dbReference type="RefSeq" id="WP_119628747.1">
    <property type="nucleotide sequence ID" value="NZ_AP017928.1"/>
</dbReference>
<evidence type="ECO:0000259" key="4">
    <source>
        <dbReference type="Pfam" id="PF04773"/>
    </source>
</evidence>
<dbReference type="AlphaFoldDB" id="A0A250KMZ3"/>
<evidence type="ECO:0000256" key="2">
    <source>
        <dbReference type="ARBA" id="ARBA00023136"/>
    </source>
</evidence>
<dbReference type="Proteomes" id="UP000266313">
    <property type="component" value="Chromosome"/>
</dbReference>
<reference evidence="5 6" key="1">
    <citation type="submission" date="2016-12" db="EMBL/GenBank/DDBJ databases">
        <title>Genome sequencing of Methylocaldum marinum.</title>
        <authorList>
            <person name="Takeuchi M."/>
            <person name="Kamagata Y."/>
            <person name="Hiraoka S."/>
            <person name="Oshima K."/>
            <person name="Hattori M."/>
            <person name="Iwasaki W."/>
        </authorList>
    </citation>
    <scope>NUCLEOTIDE SEQUENCE [LARGE SCALE GENOMIC DNA]</scope>
    <source>
        <strain evidence="5 6">S8</strain>
    </source>
</reference>
<comment type="subcellular location">
    <subcellularLocation>
        <location evidence="1">Cell outer membrane</location>
    </subcellularLocation>
</comment>
<keyword evidence="5" id="KW-0675">Receptor</keyword>
<accession>A0A250KMZ3</accession>
<dbReference type="Gene3D" id="2.60.120.1440">
    <property type="match status" value="1"/>
</dbReference>
<dbReference type="InterPro" id="IPR011990">
    <property type="entry name" value="TPR-like_helical_dom_sf"/>
</dbReference>
<dbReference type="PANTHER" id="PTHR12558">
    <property type="entry name" value="CELL DIVISION CYCLE 16,23,27"/>
    <property type="match status" value="1"/>
</dbReference>
<dbReference type="PANTHER" id="PTHR12558:SF33">
    <property type="entry name" value="BLL7664 PROTEIN"/>
    <property type="match status" value="1"/>
</dbReference>
<organism evidence="5 6">
    <name type="scientific">Methylocaldum marinum</name>
    <dbReference type="NCBI Taxonomy" id="1432792"/>
    <lineage>
        <taxon>Bacteria</taxon>
        <taxon>Pseudomonadati</taxon>
        <taxon>Pseudomonadota</taxon>
        <taxon>Gammaproteobacteria</taxon>
        <taxon>Methylococcales</taxon>
        <taxon>Methylococcaceae</taxon>
        <taxon>Methylocaldum</taxon>
    </lineage>
</organism>
<name>A0A250KMZ3_9GAMM</name>
<feature type="domain" description="FecR protein" evidence="4">
    <location>
        <begin position="108"/>
        <end position="201"/>
    </location>
</feature>
<gene>
    <name evidence="5" type="ORF">sS8_1118</name>
</gene>
<dbReference type="Gene3D" id="2.40.170.20">
    <property type="entry name" value="TonB-dependent receptor, beta-barrel domain"/>
    <property type="match status" value="2"/>
</dbReference>